<evidence type="ECO:0000256" key="7">
    <source>
        <dbReference type="SAM" id="SignalP"/>
    </source>
</evidence>
<evidence type="ECO:0000259" key="8">
    <source>
        <dbReference type="PROSITE" id="PS51352"/>
    </source>
</evidence>
<dbReference type="GO" id="GO:0015035">
    <property type="term" value="F:protein-disulfide reductase activity"/>
    <property type="evidence" value="ECO:0007669"/>
    <property type="project" value="TreeGrafter"/>
</dbReference>
<feature type="transmembrane region" description="Helical" evidence="6">
    <location>
        <begin position="30"/>
        <end position="52"/>
    </location>
</feature>
<feature type="domain" description="Thioredoxin" evidence="8">
    <location>
        <begin position="78"/>
        <end position="206"/>
    </location>
</feature>
<feature type="transmembrane region" description="Helical" evidence="6">
    <location>
        <begin position="267"/>
        <end position="291"/>
    </location>
</feature>
<sequence length="454" mass="49279">MLRIFILVALGLAFPSFAWASDASISERLPLVSLGLSVFLFGLVVAQALTSWWDLTRLGKVRRYLGALISGIGVFWLVFASTEAPPSPDGLDWEYDLESARVLSEASQKPIMVDFWAEWCAACNEMESEVFRSAEVRPRLEEEFILFKVDFDQDTPQNRELIKEFRVSGLPTVGFYKSNGTPVENARFEGKLESGEFLEKLDIVQTGKGGSSSGFGKELDEKGLWAALLLVFLAGVASSFTPCVYPLIPITISLFGARDVATRREGFALSLVYVLGIVLTYSVMGLGAAALGGVFGGAMQSPVVVVGISVLFFALALSSLGLFEIKLPANLQTKLGQTGKKGYFGALLMGLVAGLIAAPCVGPIVAGILVWVAQEQDLLMGWLFLSVFALGMGQLFILLGTFSSMISKLPKSGPWMETVKVVFATIFVGMTIYYLRLVIPLFSDLSFSIWEATL</sequence>
<dbReference type="KEGG" id="bbae:FRD01_01380"/>
<dbReference type="OrthoDB" id="9811036at2"/>
<dbReference type="AlphaFoldDB" id="A0A5B8XPJ0"/>
<keyword evidence="4 6" id="KW-1133">Transmembrane helix</keyword>
<gene>
    <name evidence="9" type="ORF">FRD01_01380</name>
</gene>
<feature type="chain" id="PRO_5022729709" evidence="7">
    <location>
        <begin position="21"/>
        <end position="454"/>
    </location>
</feature>
<name>A0A5B8XPJ0_9DELT</name>
<dbReference type="InterPro" id="IPR017937">
    <property type="entry name" value="Thioredoxin_CS"/>
</dbReference>
<evidence type="ECO:0000256" key="2">
    <source>
        <dbReference type="ARBA" id="ARBA00022475"/>
    </source>
</evidence>
<dbReference type="PROSITE" id="PS51352">
    <property type="entry name" value="THIOREDOXIN_2"/>
    <property type="match status" value="1"/>
</dbReference>
<dbReference type="InterPro" id="IPR036249">
    <property type="entry name" value="Thioredoxin-like_sf"/>
</dbReference>
<dbReference type="GO" id="GO:0045454">
    <property type="term" value="P:cell redox homeostasis"/>
    <property type="evidence" value="ECO:0007669"/>
    <property type="project" value="TreeGrafter"/>
</dbReference>
<accession>A0A5B8XPJ0</accession>
<feature type="signal peptide" evidence="7">
    <location>
        <begin position="1"/>
        <end position="20"/>
    </location>
</feature>
<dbReference type="Gene3D" id="3.40.30.10">
    <property type="entry name" value="Glutaredoxin"/>
    <property type="match status" value="1"/>
</dbReference>
<dbReference type="Proteomes" id="UP000321595">
    <property type="component" value="Chromosome"/>
</dbReference>
<evidence type="ECO:0000256" key="3">
    <source>
        <dbReference type="ARBA" id="ARBA00022692"/>
    </source>
</evidence>
<reference evidence="9 10" key="1">
    <citation type="submission" date="2019-08" db="EMBL/GenBank/DDBJ databases">
        <authorList>
            <person name="Liang Q."/>
        </authorList>
    </citation>
    <scope>NUCLEOTIDE SEQUENCE [LARGE SCALE GENOMIC DNA]</scope>
    <source>
        <strain evidence="9 10">V1718</strain>
    </source>
</reference>
<protein>
    <submittedName>
        <fullName evidence="9">DUF255 domain-containing protein</fullName>
    </submittedName>
</protein>
<dbReference type="RefSeq" id="WP_146956936.1">
    <property type="nucleotide sequence ID" value="NZ_CP042467.1"/>
</dbReference>
<organism evidence="9 10">
    <name type="scientific">Microvenator marinus</name>
    <dbReference type="NCBI Taxonomy" id="2600177"/>
    <lineage>
        <taxon>Bacteria</taxon>
        <taxon>Deltaproteobacteria</taxon>
        <taxon>Bradymonadales</taxon>
        <taxon>Microvenatoraceae</taxon>
        <taxon>Microvenator</taxon>
    </lineage>
</organism>
<dbReference type="Pfam" id="PF02683">
    <property type="entry name" value="DsbD_TM"/>
    <property type="match status" value="1"/>
</dbReference>
<evidence type="ECO:0000256" key="4">
    <source>
        <dbReference type="ARBA" id="ARBA00022989"/>
    </source>
</evidence>
<dbReference type="EMBL" id="CP042467">
    <property type="protein sequence ID" value="QED25933.1"/>
    <property type="molecule type" value="Genomic_DNA"/>
</dbReference>
<feature type="transmembrane region" description="Helical" evidence="6">
    <location>
        <begin position="344"/>
        <end position="373"/>
    </location>
</feature>
<keyword evidence="10" id="KW-1185">Reference proteome</keyword>
<feature type="transmembrane region" description="Helical" evidence="6">
    <location>
        <begin position="421"/>
        <end position="442"/>
    </location>
</feature>
<feature type="transmembrane region" description="Helical" evidence="6">
    <location>
        <begin position="224"/>
        <end position="255"/>
    </location>
</feature>
<feature type="transmembrane region" description="Helical" evidence="6">
    <location>
        <begin position="64"/>
        <end position="82"/>
    </location>
</feature>
<dbReference type="Pfam" id="PF00085">
    <property type="entry name" value="Thioredoxin"/>
    <property type="match status" value="1"/>
</dbReference>
<keyword evidence="3 6" id="KW-0812">Transmembrane</keyword>
<dbReference type="GO" id="GO:0017004">
    <property type="term" value="P:cytochrome complex assembly"/>
    <property type="evidence" value="ECO:0007669"/>
    <property type="project" value="InterPro"/>
</dbReference>
<evidence type="ECO:0000313" key="10">
    <source>
        <dbReference type="Proteomes" id="UP000321595"/>
    </source>
</evidence>
<evidence type="ECO:0000256" key="6">
    <source>
        <dbReference type="SAM" id="Phobius"/>
    </source>
</evidence>
<dbReference type="InterPro" id="IPR013766">
    <property type="entry name" value="Thioredoxin_domain"/>
</dbReference>
<proteinExistence type="predicted"/>
<evidence type="ECO:0000313" key="9">
    <source>
        <dbReference type="EMBL" id="QED25933.1"/>
    </source>
</evidence>
<keyword evidence="7" id="KW-0732">Signal</keyword>
<dbReference type="SUPFAM" id="SSF52833">
    <property type="entry name" value="Thioredoxin-like"/>
    <property type="match status" value="1"/>
</dbReference>
<dbReference type="InterPro" id="IPR003834">
    <property type="entry name" value="Cyt_c_assmbl_TM_dom"/>
</dbReference>
<feature type="transmembrane region" description="Helical" evidence="6">
    <location>
        <begin position="379"/>
        <end position="400"/>
    </location>
</feature>
<evidence type="ECO:0000256" key="5">
    <source>
        <dbReference type="ARBA" id="ARBA00023136"/>
    </source>
</evidence>
<evidence type="ECO:0000256" key="1">
    <source>
        <dbReference type="ARBA" id="ARBA00004651"/>
    </source>
</evidence>
<dbReference type="PROSITE" id="PS00194">
    <property type="entry name" value="THIOREDOXIN_1"/>
    <property type="match status" value="1"/>
</dbReference>
<keyword evidence="2" id="KW-1003">Cell membrane</keyword>
<dbReference type="GO" id="GO:0005886">
    <property type="term" value="C:plasma membrane"/>
    <property type="evidence" value="ECO:0007669"/>
    <property type="project" value="UniProtKB-SubCell"/>
</dbReference>
<dbReference type="PANTHER" id="PTHR32234:SF0">
    <property type="entry name" value="THIOL:DISULFIDE INTERCHANGE PROTEIN DSBD"/>
    <property type="match status" value="1"/>
</dbReference>
<keyword evidence="5 6" id="KW-0472">Membrane</keyword>
<dbReference type="PANTHER" id="PTHR32234">
    <property type="entry name" value="THIOL:DISULFIDE INTERCHANGE PROTEIN DSBD"/>
    <property type="match status" value="1"/>
</dbReference>
<feature type="transmembrane region" description="Helical" evidence="6">
    <location>
        <begin position="303"/>
        <end position="323"/>
    </location>
</feature>
<comment type="subcellular location">
    <subcellularLocation>
        <location evidence="1">Cell membrane</location>
        <topology evidence="1">Multi-pass membrane protein</topology>
    </subcellularLocation>
</comment>